<comment type="caution">
    <text evidence="3">The sequence shown here is derived from an EMBL/GenBank/DDBJ whole genome shotgun (WGS) entry which is preliminary data.</text>
</comment>
<gene>
    <name evidence="3" type="ORF">Ae201684_006420</name>
</gene>
<feature type="compositionally biased region" description="Acidic residues" evidence="1">
    <location>
        <begin position="496"/>
        <end position="505"/>
    </location>
</feature>
<dbReference type="InterPro" id="IPR051707">
    <property type="entry name" value="PI-Interact_SigTrans_Reg"/>
</dbReference>
<evidence type="ECO:0000259" key="2">
    <source>
        <dbReference type="PROSITE" id="PS50003"/>
    </source>
</evidence>
<protein>
    <recommendedName>
        <fullName evidence="2">PH domain-containing protein</fullName>
    </recommendedName>
</protein>
<accession>A0A6G0XB44</accession>
<dbReference type="PANTHER" id="PTHR14336">
    <property type="entry name" value="TANDEM PH DOMAIN CONTAINING PROTEIN"/>
    <property type="match status" value="1"/>
</dbReference>
<name>A0A6G0XB44_9STRA</name>
<dbReference type="VEuPathDB" id="FungiDB:AeMF1_011146"/>
<evidence type="ECO:0000313" key="4">
    <source>
        <dbReference type="Proteomes" id="UP000481153"/>
    </source>
</evidence>
<sequence length="721" mass="78983">MAAGRHNINGWEGWIHKQGSVVPSWKKRYMVLSGRDVAYYDRDVKDAKAKEKGFFKLVAVYGNNDIENGLILTDDTGKSMNIYTKTRDEFAICYRAMKHAVDQANVKSTPRAPQQPAAPSVQHSGWLEKEGDLVPTWKRRYFYLIDTNLKYFDKPQGGVQKGGGRVIDVSLSDRQYGLSIQLDNGRVLKVVADSEADAQAWYNAVNQALGRPIHEFTARRMSRPPSFRSQAVASPHTGRPMLRSESLSSRQQPADPVSYAGWLTKHNKVSNTWKRRFFMLSDRSLKYYDKPLGGLQKGGGHLTNITIVDYRSFRFELEDNVIVNVVTDELDEVRGWYEACCLALGRSPANVKLPKPIESVVPRQLQEQVLSKPTVPASPVIGARTVKVPFIPATAKVSGVAGTPKSTPAPSPAPKYAQVNDLPPVLDIRSAPPRAPAPTVHTEGTAYSAVSRDPAPSFGSVDGVHLSTIAISNEDRPSMDAIDDDFDMVHYQSSDDQVDEEDFDREDSHSESDAEPSGEYSRGSFASYGHQSPSNQSDLKESQRHSNTKVDASPASKSVQFQAVTLPVIENEDLDAISDAESDVNVSTTSNRQAAIVDVTAKVSISIAKTQDNQVSRNFEANTFVPTSMCTPDKCGPGCSANKSFHGRGRIKPSRPPVAQVHKSIASDNPKISRCTPSKCEPGCKANQTHPRPQVSTKSVYMPAKSSVAAVDKSTGTCSIM</sequence>
<dbReference type="SUPFAM" id="SSF50729">
    <property type="entry name" value="PH domain-like"/>
    <property type="match status" value="3"/>
</dbReference>
<feature type="domain" description="PH" evidence="2">
    <location>
        <begin position="120"/>
        <end position="210"/>
    </location>
</feature>
<dbReference type="Proteomes" id="UP000481153">
    <property type="component" value="Unassembled WGS sequence"/>
</dbReference>
<dbReference type="InterPro" id="IPR011993">
    <property type="entry name" value="PH-like_dom_sf"/>
</dbReference>
<dbReference type="PROSITE" id="PS50003">
    <property type="entry name" value="PH_DOMAIN"/>
    <property type="match status" value="2"/>
</dbReference>
<evidence type="ECO:0000313" key="3">
    <source>
        <dbReference type="EMBL" id="KAF0737243.1"/>
    </source>
</evidence>
<dbReference type="Pfam" id="PF00169">
    <property type="entry name" value="PH"/>
    <property type="match status" value="2"/>
</dbReference>
<reference evidence="3 4" key="1">
    <citation type="submission" date="2019-07" db="EMBL/GenBank/DDBJ databases">
        <title>Genomics analysis of Aphanomyces spp. identifies a new class of oomycete effector associated with host adaptation.</title>
        <authorList>
            <person name="Gaulin E."/>
        </authorList>
    </citation>
    <scope>NUCLEOTIDE SEQUENCE [LARGE SCALE GENOMIC DNA]</scope>
    <source>
        <strain evidence="3 4">ATCC 201684</strain>
    </source>
</reference>
<feature type="region of interest" description="Disordered" evidence="1">
    <location>
        <begin position="399"/>
        <end position="419"/>
    </location>
</feature>
<proteinExistence type="predicted"/>
<evidence type="ECO:0000256" key="1">
    <source>
        <dbReference type="SAM" id="MobiDB-lite"/>
    </source>
</evidence>
<feature type="domain" description="PH" evidence="2">
    <location>
        <begin position="256"/>
        <end position="290"/>
    </location>
</feature>
<dbReference type="AlphaFoldDB" id="A0A6G0XB44"/>
<organism evidence="3 4">
    <name type="scientific">Aphanomyces euteiches</name>
    <dbReference type="NCBI Taxonomy" id="100861"/>
    <lineage>
        <taxon>Eukaryota</taxon>
        <taxon>Sar</taxon>
        <taxon>Stramenopiles</taxon>
        <taxon>Oomycota</taxon>
        <taxon>Saprolegniomycetes</taxon>
        <taxon>Saprolegniales</taxon>
        <taxon>Verrucalvaceae</taxon>
        <taxon>Aphanomyces</taxon>
    </lineage>
</organism>
<dbReference type="Gene3D" id="2.30.29.30">
    <property type="entry name" value="Pleckstrin-homology domain (PH domain)/Phosphotyrosine-binding domain (PTB)"/>
    <property type="match status" value="3"/>
</dbReference>
<feature type="region of interest" description="Disordered" evidence="1">
    <location>
        <begin position="224"/>
        <end position="252"/>
    </location>
</feature>
<feature type="region of interest" description="Disordered" evidence="1">
    <location>
        <begin position="493"/>
        <end position="557"/>
    </location>
</feature>
<keyword evidence="4" id="KW-1185">Reference proteome</keyword>
<dbReference type="InterPro" id="IPR001849">
    <property type="entry name" value="PH_domain"/>
</dbReference>
<dbReference type="EMBL" id="VJMJ01000084">
    <property type="protein sequence ID" value="KAF0737243.1"/>
    <property type="molecule type" value="Genomic_DNA"/>
</dbReference>
<dbReference type="SMART" id="SM00233">
    <property type="entry name" value="PH"/>
    <property type="match status" value="3"/>
</dbReference>
<dbReference type="PANTHER" id="PTHR14336:SF16">
    <property type="entry name" value="PH DOMAIN-CONTAINING PROTEIN"/>
    <property type="match status" value="1"/>
</dbReference>